<dbReference type="Proteomes" id="UP000199054">
    <property type="component" value="Unassembled WGS sequence"/>
</dbReference>
<gene>
    <name evidence="2" type="ORF">SAMN04489859_11044</name>
</gene>
<name>A0A1H8PN14_9RHOB</name>
<feature type="region of interest" description="Disordered" evidence="1">
    <location>
        <begin position="1"/>
        <end position="40"/>
    </location>
</feature>
<reference evidence="2 3" key="1">
    <citation type="submission" date="2016-10" db="EMBL/GenBank/DDBJ databases">
        <authorList>
            <person name="de Groot N.N."/>
        </authorList>
    </citation>
    <scope>NUCLEOTIDE SEQUENCE [LARGE SCALE GENOMIC DNA]</scope>
    <source>
        <strain evidence="2 3">DSM 8512</strain>
    </source>
</reference>
<evidence type="ECO:0008006" key="4">
    <source>
        <dbReference type="Google" id="ProtNLM"/>
    </source>
</evidence>
<evidence type="ECO:0000313" key="2">
    <source>
        <dbReference type="EMBL" id="SEO42913.1"/>
    </source>
</evidence>
<evidence type="ECO:0000313" key="3">
    <source>
        <dbReference type="Proteomes" id="UP000199054"/>
    </source>
</evidence>
<organism evidence="2 3">
    <name type="scientific">Paracoccus alcaliphilus</name>
    <dbReference type="NCBI Taxonomy" id="34002"/>
    <lineage>
        <taxon>Bacteria</taxon>
        <taxon>Pseudomonadati</taxon>
        <taxon>Pseudomonadota</taxon>
        <taxon>Alphaproteobacteria</taxon>
        <taxon>Rhodobacterales</taxon>
        <taxon>Paracoccaceae</taxon>
        <taxon>Paracoccus</taxon>
    </lineage>
</organism>
<proteinExistence type="predicted"/>
<feature type="non-terminal residue" evidence="2">
    <location>
        <position position="1"/>
    </location>
</feature>
<feature type="compositionally biased region" description="Basic and acidic residues" evidence="1">
    <location>
        <begin position="1"/>
        <end position="10"/>
    </location>
</feature>
<sequence length="64" mass="6996">ADWLRDDLKGRSIRPCIPPRKKRRKPARYNKGLPSASPIPSDTVVTADIFGYGDKMSGPASKGV</sequence>
<feature type="compositionally biased region" description="Basic residues" evidence="1">
    <location>
        <begin position="19"/>
        <end position="28"/>
    </location>
</feature>
<protein>
    <recommendedName>
        <fullName evidence="4">Transposase</fullName>
    </recommendedName>
</protein>
<accession>A0A1H8PN14</accession>
<keyword evidence="3" id="KW-1185">Reference proteome</keyword>
<dbReference type="EMBL" id="FODE01000104">
    <property type="protein sequence ID" value="SEO42913.1"/>
    <property type="molecule type" value="Genomic_DNA"/>
</dbReference>
<dbReference type="AlphaFoldDB" id="A0A1H8PN14"/>
<evidence type="ECO:0000256" key="1">
    <source>
        <dbReference type="SAM" id="MobiDB-lite"/>
    </source>
</evidence>